<dbReference type="RefSeq" id="WP_184042114.1">
    <property type="nucleotide sequence ID" value="NZ_JACIGK010000001.1"/>
</dbReference>
<dbReference type="InterPro" id="IPR000073">
    <property type="entry name" value="AB_hydrolase_1"/>
</dbReference>
<gene>
    <name evidence="2" type="ORF">GGD89_000076</name>
</gene>
<protein>
    <submittedName>
        <fullName evidence="2">Alpha-beta hydrolase superfamily lysophospholipase</fullName>
    </submittedName>
</protein>
<evidence type="ECO:0000259" key="1">
    <source>
        <dbReference type="Pfam" id="PF12146"/>
    </source>
</evidence>
<dbReference type="InterPro" id="IPR051044">
    <property type="entry name" value="MAG_DAG_Lipase"/>
</dbReference>
<sequence length="355" mass="38084">MTWRRRDVLAASVGALALLAGCAPRLQPPGPGLRPGGPPPRLDGDGHAVMRDGLRLPLRRWTRGAGDPAVVLIALHGFNDYGHAFAEAGPFLANRGIAVWAPDQRGFGDTPHRGLWAGTARLTNDLRDLVALARQTYPRARVLVLGESMGGAVVLATLGAPVDPARVDGAVLVAPAVWGAEGRPLLARLLMPLVSHAIPWMTFTGEGLDIWPSDNRDWLLHLSRDPLTLKETRVDAVAGLFDLMDAAHAALPRVAAPVLVMLGENDHLVPIDATLPAMRALVGEGRDPLRRPALYRDGWHMLLRDLSGVLALEDIIAWVRDPRAPLPSGADTQARALLAGDLTLSPRETPAWPAY</sequence>
<dbReference type="InterPro" id="IPR029058">
    <property type="entry name" value="AB_hydrolase_fold"/>
</dbReference>
<comment type="caution">
    <text evidence="2">The sequence shown here is derived from an EMBL/GenBank/DDBJ whole genome shotgun (WGS) entry which is preliminary data.</text>
</comment>
<evidence type="ECO:0000313" key="2">
    <source>
        <dbReference type="EMBL" id="MBB4264470.1"/>
    </source>
</evidence>
<keyword evidence="3" id="KW-1185">Reference proteome</keyword>
<dbReference type="Pfam" id="PF12146">
    <property type="entry name" value="Hydrolase_4"/>
    <property type="match status" value="1"/>
</dbReference>
<dbReference type="Proteomes" id="UP000554286">
    <property type="component" value="Unassembled WGS sequence"/>
</dbReference>
<name>A0A7W6W804_9PROT</name>
<reference evidence="2 3" key="1">
    <citation type="submission" date="2020-08" db="EMBL/GenBank/DDBJ databases">
        <title>Genome sequencing of Purple Non-Sulfur Bacteria from various extreme environments.</title>
        <authorList>
            <person name="Mayer M."/>
        </authorList>
    </citation>
    <scope>NUCLEOTIDE SEQUENCE [LARGE SCALE GENOMIC DNA]</scope>
    <source>
        <strain evidence="2 3">JA131</strain>
    </source>
</reference>
<dbReference type="GO" id="GO:0016787">
    <property type="term" value="F:hydrolase activity"/>
    <property type="evidence" value="ECO:0007669"/>
    <property type="project" value="UniProtKB-KW"/>
</dbReference>
<keyword evidence="2" id="KW-0378">Hydrolase</keyword>
<evidence type="ECO:0000313" key="3">
    <source>
        <dbReference type="Proteomes" id="UP000554286"/>
    </source>
</evidence>
<accession>A0A7W6W804</accession>
<dbReference type="InterPro" id="IPR022742">
    <property type="entry name" value="Hydrolase_4"/>
</dbReference>
<dbReference type="AlphaFoldDB" id="A0A7W6W804"/>
<proteinExistence type="predicted"/>
<organism evidence="2 3">
    <name type="scientific">Roseospira visakhapatnamensis</name>
    <dbReference type="NCBI Taxonomy" id="390880"/>
    <lineage>
        <taxon>Bacteria</taxon>
        <taxon>Pseudomonadati</taxon>
        <taxon>Pseudomonadota</taxon>
        <taxon>Alphaproteobacteria</taxon>
        <taxon>Rhodospirillales</taxon>
        <taxon>Rhodospirillaceae</taxon>
        <taxon>Roseospira</taxon>
    </lineage>
</organism>
<dbReference type="SUPFAM" id="SSF53474">
    <property type="entry name" value="alpha/beta-Hydrolases"/>
    <property type="match status" value="1"/>
</dbReference>
<dbReference type="PANTHER" id="PTHR11614">
    <property type="entry name" value="PHOSPHOLIPASE-RELATED"/>
    <property type="match status" value="1"/>
</dbReference>
<dbReference type="Gene3D" id="3.40.50.1820">
    <property type="entry name" value="alpha/beta hydrolase"/>
    <property type="match status" value="1"/>
</dbReference>
<dbReference type="PRINTS" id="PR00111">
    <property type="entry name" value="ABHYDROLASE"/>
</dbReference>
<dbReference type="PROSITE" id="PS51257">
    <property type="entry name" value="PROKAR_LIPOPROTEIN"/>
    <property type="match status" value="1"/>
</dbReference>
<feature type="domain" description="Serine aminopeptidase S33" evidence="1">
    <location>
        <begin position="68"/>
        <end position="305"/>
    </location>
</feature>
<dbReference type="EMBL" id="JACIGK010000001">
    <property type="protein sequence ID" value="MBB4264470.1"/>
    <property type="molecule type" value="Genomic_DNA"/>
</dbReference>